<evidence type="ECO:0000256" key="1">
    <source>
        <dbReference type="SAM" id="MobiDB-lite"/>
    </source>
</evidence>
<accession>A0A9W9TDI9</accession>
<reference evidence="2" key="1">
    <citation type="submission" date="2022-12" db="EMBL/GenBank/DDBJ databases">
        <authorList>
            <person name="Petersen C."/>
        </authorList>
    </citation>
    <scope>NUCLEOTIDE SEQUENCE</scope>
    <source>
        <strain evidence="2">IBT 15544</strain>
    </source>
</reference>
<proteinExistence type="predicted"/>
<dbReference type="Proteomes" id="UP001150904">
    <property type="component" value="Unassembled WGS sequence"/>
</dbReference>
<name>A0A9W9TDI9_9EURO</name>
<protein>
    <submittedName>
        <fullName evidence="2">Uncharacterized protein</fullName>
    </submittedName>
</protein>
<evidence type="ECO:0000313" key="2">
    <source>
        <dbReference type="EMBL" id="KAJ5218479.1"/>
    </source>
</evidence>
<dbReference type="GeneID" id="83174941"/>
<feature type="region of interest" description="Disordered" evidence="1">
    <location>
        <begin position="14"/>
        <end position="46"/>
    </location>
</feature>
<keyword evidence="3" id="KW-1185">Reference proteome</keyword>
<dbReference type="EMBL" id="JAPQKR010000004">
    <property type="protein sequence ID" value="KAJ5218479.1"/>
    <property type="molecule type" value="Genomic_DNA"/>
</dbReference>
<dbReference type="AlphaFoldDB" id="A0A9W9TDI9"/>
<gene>
    <name evidence="2" type="ORF">N7498_000578</name>
</gene>
<organism evidence="2 3">
    <name type="scientific">Penicillium cinerascens</name>
    <dbReference type="NCBI Taxonomy" id="70096"/>
    <lineage>
        <taxon>Eukaryota</taxon>
        <taxon>Fungi</taxon>
        <taxon>Dikarya</taxon>
        <taxon>Ascomycota</taxon>
        <taxon>Pezizomycotina</taxon>
        <taxon>Eurotiomycetes</taxon>
        <taxon>Eurotiomycetidae</taxon>
        <taxon>Eurotiales</taxon>
        <taxon>Aspergillaceae</taxon>
        <taxon>Penicillium</taxon>
    </lineage>
</organism>
<sequence>MLAWLKSLFGDPAAKKKRRQSRAYQKRVRNHERQLRKKQLGETNEHTSFYFKPYAGGRVGPLHPLAALQLQRNRESKITEQ</sequence>
<feature type="compositionally biased region" description="Basic residues" evidence="1">
    <location>
        <begin position="15"/>
        <end position="38"/>
    </location>
</feature>
<comment type="caution">
    <text evidence="2">The sequence shown here is derived from an EMBL/GenBank/DDBJ whole genome shotgun (WGS) entry which is preliminary data.</text>
</comment>
<reference evidence="2" key="2">
    <citation type="journal article" date="2023" name="IMA Fungus">
        <title>Comparative genomic study of the Penicillium genus elucidates a diverse pangenome and 15 lateral gene transfer events.</title>
        <authorList>
            <person name="Petersen C."/>
            <person name="Sorensen T."/>
            <person name="Nielsen M.R."/>
            <person name="Sondergaard T.E."/>
            <person name="Sorensen J.L."/>
            <person name="Fitzpatrick D.A."/>
            <person name="Frisvad J.C."/>
            <person name="Nielsen K.L."/>
        </authorList>
    </citation>
    <scope>NUCLEOTIDE SEQUENCE</scope>
    <source>
        <strain evidence="2">IBT 15544</strain>
    </source>
</reference>
<dbReference type="OrthoDB" id="4267977at2759"/>
<dbReference type="RefSeq" id="XP_058313052.1">
    <property type="nucleotide sequence ID" value="XM_058447641.1"/>
</dbReference>
<evidence type="ECO:0000313" key="3">
    <source>
        <dbReference type="Proteomes" id="UP001150904"/>
    </source>
</evidence>